<name>A0A453KYC3_AEGTS</name>
<keyword evidence="1" id="KW-0812">Transmembrane</keyword>
<keyword evidence="1" id="KW-1133">Transmembrane helix</keyword>
<evidence type="ECO:0000313" key="3">
    <source>
        <dbReference type="Proteomes" id="UP000015105"/>
    </source>
</evidence>
<proteinExistence type="predicted"/>
<protein>
    <submittedName>
        <fullName evidence="2">Uncharacterized protein</fullName>
    </submittedName>
</protein>
<dbReference type="Proteomes" id="UP000015105">
    <property type="component" value="Chromosome 5D"/>
</dbReference>
<reference evidence="2" key="3">
    <citation type="journal article" date="2017" name="Nature">
        <title>Genome sequence of the progenitor of the wheat D genome Aegilops tauschii.</title>
        <authorList>
            <person name="Luo M.C."/>
            <person name="Gu Y.Q."/>
            <person name="Puiu D."/>
            <person name="Wang H."/>
            <person name="Twardziok S.O."/>
            <person name="Deal K.R."/>
            <person name="Huo N."/>
            <person name="Zhu T."/>
            <person name="Wang L."/>
            <person name="Wang Y."/>
            <person name="McGuire P.E."/>
            <person name="Liu S."/>
            <person name="Long H."/>
            <person name="Ramasamy R.K."/>
            <person name="Rodriguez J.C."/>
            <person name="Van S.L."/>
            <person name="Yuan L."/>
            <person name="Wang Z."/>
            <person name="Xia Z."/>
            <person name="Xiao L."/>
            <person name="Anderson O.D."/>
            <person name="Ouyang S."/>
            <person name="Liang Y."/>
            <person name="Zimin A.V."/>
            <person name="Pertea G."/>
            <person name="Qi P."/>
            <person name="Bennetzen J.L."/>
            <person name="Dai X."/>
            <person name="Dawson M.W."/>
            <person name="Muller H.G."/>
            <person name="Kugler K."/>
            <person name="Rivarola-Duarte L."/>
            <person name="Spannagl M."/>
            <person name="Mayer K.F.X."/>
            <person name="Lu F.H."/>
            <person name="Bevan M.W."/>
            <person name="Leroy P."/>
            <person name="Li P."/>
            <person name="You F.M."/>
            <person name="Sun Q."/>
            <person name="Liu Z."/>
            <person name="Lyons E."/>
            <person name="Wicker T."/>
            <person name="Salzberg S.L."/>
            <person name="Devos K.M."/>
            <person name="Dvorak J."/>
        </authorList>
    </citation>
    <scope>NUCLEOTIDE SEQUENCE [LARGE SCALE GENOMIC DNA]</scope>
    <source>
        <strain evidence="2">cv. AL8/78</strain>
    </source>
</reference>
<dbReference type="AlphaFoldDB" id="A0A453KYC3"/>
<keyword evidence="3" id="KW-1185">Reference proteome</keyword>
<evidence type="ECO:0000256" key="1">
    <source>
        <dbReference type="SAM" id="Phobius"/>
    </source>
</evidence>
<dbReference type="EnsemblPlants" id="AET5Gv20558000.4">
    <property type="protein sequence ID" value="AET5Gv20558000.4"/>
    <property type="gene ID" value="AET5Gv20558000"/>
</dbReference>
<accession>A0A453KYC3</accession>
<keyword evidence="1" id="KW-0472">Membrane</keyword>
<feature type="transmembrane region" description="Helical" evidence="1">
    <location>
        <begin position="57"/>
        <end position="80"/>
    </location>
</feature>
<sequence>MFYKVCASPRYDPELLLEITLLQPYEHGYTAPPRPHPDETTIDIRHVIILYHSRHRYLILLHKLFYSVCLVSCLCILPLIQNKCRGFTRNLN</sequence>
<reference evidence="3" key="1">
    <citation type="journal article" date="2014" name="Science">
        <title>Ancient hybridizations among the ancestral genomes of bread wheat.</title>
        <authorList>
            <consortium name="International Wheat Genome Sequencing Consortium,"/>
            <person name="Marcussen T."/>
            <person name="Sandve S.R."/>
            <person name="Heier L."/>
            <person name="Spannagl M."/>
            <person name="Pfeifer M."/>
            <person name="Jakobsen K.S."/>
            <person name="Wulff B.B."/>
            <person name="Steuernagel B."/>
            <person name="Mayer K.F."/>
            <person name="Olsen O.A."/>
        </authorList>
    </citation>
    <scope>NUCLEOTIDE SEQUENCE [LARGE SCALE GENOMIC DNA]</scope>
    <source>
        <strain evidence="3">cv. AL8/78</strain>
    </source>
</reference>
<reference evidence="2" key="4">
    <citation type="submission" date="2019-03" db="UniProtKB">
        <authorList>
            <consortium name="EnsemblPlants"/>
        </authorList>
    </citation>
    <scope>IDENTIFICATION</scope>
</reference>
<organism evidence="2 3">
    <name type="scientific">Aegilops tauschii subsp. strangulata</name>
    <name type="common">Goatgrass</name>
    <dbReference type="NCBI Taxonomy" id="200361"/>
    <lineage>
        <taxon>Eukaryota</taxon>
        <taxon>Viridiplantae</taxon>
        <taxon>Streptophyta</taxon>
        <taxon>Embryophyta</taxon>
        <taxon>Tracheophyta</taxon>
        <taxon>Spermatophyta</taxon>
        <taxon>Magnoliopsida</taxon>
        <taxon>Liliopsida</taxon>
        <taxon>Poales</taxon>
        <taxon>Poaceae</taxon>
        <taxon>BOP clade</taxon>
        <taxon>Pooideae</taxon>
        <taxon>Triticodae</taxon>
        <taxon>Triticeae</taxon>
        <taxon>Triticinae</taxon>
        <taxon>Aegilops</taxon>
    </lineage>
</organism>
<reference evidence="2" key="5">
    <citation type="journal article" date="2021" name="G3 (Bethesda)">
        <title>Aegilops tauschii genome assembly Aet v5.0 features greater sequence contiguity and improved annotation.</title>
        <authorList>
            <person name="Wang L."/>
            <person name="Zhu T."/>
            <person name="Rodriguez J.C."/>
            <person name="Deal K.R."/>
            <person name="Dubcovsky J."/>
            <person name="McGuire P.E."/>
            <person name="Lux T."/>
            <person name="Spannagl M."/>
            <person name="Mayer K.F.X."/>
            <person name="Baldrich P."/>
            <person name="Meyers B.C."/>
            <person name="Huo N."/>
            <person name="Gu Y.Q."/>
            <person name="Zhou H."/>
            <person name="Devos K.M."/>
            <person name="Bennetzen J.L."/>
            <person name="Unver T."/>
            <person name="Budak H."/>
            <person name="Gulick P.J."/>
            <person name="Galiba G."/>
            <person name="Kalapos B."/>
            <person name="Nelson D.R."/>
            <person name="Li P."/>
            <person name="You F.M."/>
            <person name="Luo M.C."/>
            <person name="Dvorak J."/>
        </authorList>
    </citation>
    <scope>NUCLEOTIDE SEQUENCE [LARGE SCALE GENOMIC DNA]</scope>
    <source>
        <strain evidence="2">cv. AL8/78</strain>
    </source>
</reference>
<dbReference type="Gramene" id="AET5Gv20558000.4">
    <property type="protein sequence ID" value="AET5Gv20558000.4"/>
    <property type="gene ID" value="AET5Gv20558000"/>
</dbReference>
<evidence type="ECO:0000313" key="2">
    <source>
        <dbReference type="EnsemblPlants" id="AET5Gv20558000.4"/>
    </source>
</evidence>
<reference evidence="3" key="2">
    <citation type="journal article" date="2017" name="Nat. Plants">
        <title>The Aegilops tauschii genome reveals multiple impacts of transposons.</title>
        <authorList>
            <person name="Zhao G."/>
            <person name="Zou C."/>
            <person name="Li K."/>
            <person name="Wang K."/>
            <person name="Li T."/>
            <person name="Gao L."/>
            <person name="Zhang X."/>
            <person name="Wang H."/>
            <person name="Yang Z."/>
            <person name="Liu X."/>
            <person name="Jiang W."/>
            <person name="Mao L."/>
            <person name="Kong X."/>
            <person name="Jiao Y."/>
            <person name="Jia J."/>
        </authorList>
    </citation>
    <scope>NUCLEOTIDE SEQUENCE [LARGE SCALE GENOMIC DNA]</scope>
    <source>
        <strain evidence="3">cv. AL8/78</strain>
    </source>
</reference>